<feature type="transmembrane region" description="Helical" evidence="1">
    <location>
        <begin position="20"/>
        <end position="39"/>
    </location>
</feature>
<dbReference type="GO" id="GO:0000270">
    <property type="term" value="P:peptidoglycan metabolic process"/>
    <property type="evidence" value="ECO:0007669"/>
    <property type="project" value="TreeGrafter"/>
</dbReference>
<dbReference type="GO" id="GO:0005886">
    <property type="term" value="C:plasma membrane"/>
    <property type="evidence" value="ECO:0007669"/>
    <property type="project" value="TreeGrafter"/>
</dbReference>
<evidence type="ECO:0000313" key="4">
    <source>
        <dbReference type="Proteomes" id="UP000229340"/>
    </source>
</evidence>
<organism evidence="3 4">
    <name type="scientific">Faucicola osloensis</name>
    <name type="common">Moraxella osloensis</name>
    <dbReference type="NCBI Taxonomy" id="34062"/>
    <lineage>
        <taxon>Bacteria</taxon>
        <taxon>Pseudomonadati</taxon>
        <taxon>Pseudomonadota</taxon>
        <taxon>Gammaproteobacteria</taxon>
        <taxon>Moraxellales</taxon>
        <taxon>Moraxellaceae</taxon>
        <taxon>Faucicola</taxon>
    </lineage>
</organism>
<dbReference type="RefSeq" id="WP_100270255.1">
    <property type="nucleotide sequence ID" value="NZ_CP024443.1"/>
</dbReference>
<proteinExistence type="predicted"/>
<accession>A0A2D2LVG6</accession>
<feature type="domain" description="DUF218" evidence="2">
    <location>
        <begin position="117"/>
        <end position="263"/>
    </location>
</feature>
<dbReference type="InterPro" id="IPR003848">
    <property type="entry name" value="DUF218"/>
</dbReference>
<sequence>MLTKFSSGNDNASVFGKKSIQISLGIAGLILVVDCGLLLANRVFHIGTLVPLGIGLIFLGHAVYWEPIQLYLASQPSLKKLWQLIWLLFFVWLISFCVFVSYLKQHFNIDNHPKAAQAIIVLGGGTKDNKPTDAVKLRLDKASEVIKRFANAVVITSGGFDAGEDVSEAKAMADYLHDTYGISLAHIALEEQSTSTELNFVNSKKILAQQGIALNQPIIAVTSDFHTLRASLIGKRQGYTNLQVVGSDTPWYIRPNVWFREYFAFISRCRKTTDFRRWI</sequence>
<reference evidence="4" key="1">
    <citation type="submission" date="2017-11" db="EMBL/GenBank/DDBJ databases">
        <title>Complete genome sequence of Moraxella osloensis NP7 isolated from human skin.</title>
        <authorList>
            <person name="Lee K."/>
            <person name="Lim J.Y."/>
            <person name="Hwang I."/>
        </authorList>
    </citation>
    <scope>NUCLEOTIDE SEQUENCE [LARGE SCALE GENOMIC DNA]</scope>
    <source>
        <strain evidence="4">NP7</strain>
    </source>
</reference>
<evidence type="ECO:0000259" key="2">
    <source>
        <dbReference type="Pfam" id="PF02698"/>
    </source>
</evidence>
<dbReference type="Pfam" id="PF02698">
    <property type="entry name" value="DUF218"/>
    <property type="match status" value="1"/>
</dbReference>
<gene>
    <name evidence="3" type="ORF">NP7_07020</name>
</gene>
<keyword evidence="1" id="KW-1133">Transmembrane helix</keyword>
<feature type="transmembrane region" description="Helical" evidence="1">
    <location>
        <begin position="84"/>
        <end position="103"/>
    </location>
</feature>
<evidence type="ECO:0000256" key="1">
    <source>
        <dbReference type="SAM" id="Phobius"/>
    </source>
</evidence>
<name>A0A2D2LVG6_FAUOS</name>
<keyword evidence="1" id="KW-0472">Membrane</keyword>
<dbReference type="InterPro" id="IPR051599">
    <property type="entry name" value="Cell_Envelope_Assoc"/>
</dbReference>
<dbReference type="PANTHER" id="PTHR30336">
    <property type="entry name" value="INNER MEMBRANE PROTEIN, PROBABLE PERMEASE"/>
    <property type="match status" value="1"/>
</dbReference>
<dbReference type="GO" id="GO:0043164">
    <property type="term" value="P:Gram-negative-bacterium-type cell wall biogenesis"/>
    <property type="evidence" value="ECO:0007669"/>
    <property type="project" value="TreeGrafter"/>
</dbReference>
<dbReference type="STRING" id="34062.AXE82_03180"/>
<protein>
    <submittedName>
        <fullName evidence="3">YdcF family protein</fullName>
    </submittedName>
</protein>
<dbReference type="AlphaFoldDB" id="A0A2D2LVG6"/>
<dbReference type="EMBL" id="CP024443">
    <property type="protein sequence ID" value="ATR79025.1"/>
    <property type="molecule type" value="Genomic_DNA"/>
</dbReference>
<dbReference type="CDD" id="cd06259">
    <property type="entry name" value="YdcF-like"/>
    <property type="match status" value="1"/>
</dbReference>
<dbReference type="Gene3D" id="3.40.50.620">
    <property type="entry name" value="HUPs"/>
    <property type="match status" value="1"/>
</dbReference>
<dbReference type="Proteomes" id="UP000229340">
    <property type="component" value="Chromosome"/>
</dbReference>
<feature type="transmembrane region" description="Helical" evidence="1">
    <location>
        <begin position="46"/>
        <end position="64"/>
    </location>
</feature>
<dbReference type="PANTHER" id="PTHR30336:SF4">
    <property type="entry name" value="ENVELOPE BIOGENESIS FACTOR ELYC"/>
    <property type="match status" value="1"/>
</dbReference>
<keyword evidence="1" id="KW-0812">Transmembrane</keyword>
<evidence type="ECO:0000313" key="3">
    <source>
        <dbReference type="EMBL" id="ATR79025.1"/>
    </source>
</evidence>
<dbReference type="InterPro" id="IPR014729">
    <property type="entry name" value="Rossmann-like_a/b/a_fold"/>
</dbReference>